<evidence type="ECO:0000313" key="2">
    <source>
        <dbReference type="Proteomes" id="UP000323425"/>
    </source>
</evidence>
<dbReference type="EMBL" id="VTFH01000001">
    <property type="protein sequence ID" value="KAA8560256.1"/>
    <property type="molecule type" value="Genomic_DNA"/>
</dbReference>
<comment type="caution">
    <text evidence="1">The sequence shown here is derived from an EMBL/GenBank/DDBJ whole genome shotgun (WGS) entry which is preliminary data.</text>
</comment>
<organism evidence="1 2">
    <name type="scientific">Pseudomonas extremaustralis</name>
    <dbReference type="NCBI Taxonomy" id="359110"/>
    <lineage>
        <taxon>Bacteria</taxon>
        <taxon>Pseudomonadati</taxon>
        <taxon>Pseudomonadota</taxon>
        <taxon>Gammaproteobacteria</taxon>
        <taxon>Pseudomonadales</taxon>
        <taxon>Pseudomonadaceae</taxon>
        <taxon>Pseudomonas</taxon>
    </lineage>
</organism>
<proteinExistence type="predicted"/>
<dbReference type="Proteomes" id="UP000323425">
    <property type="component" value="Unassembled WGS sequence"/>
</dbReference>
<gene>
    <name evidence="1" type="ORF">FX985_00292</name>
</gene>
<evidence type="ECO:0000313" key="1">
    <source>
        <dbReference type="EMBL" id="KAA8560256.1"/>
    </source>
</evidence>
<sequence length="63" mass="6985">MWEGACPPMTVEQPIYLWLDYRYRGQAPSHIGSLQVLNQAFGSAMPWPICTGEPATSSSAHFT</sequence>
<dbReference type="AlphaFoldDB" id="A0A5M9IX22"/>
<protein>
    <submittedName>
        <fullName evidence="1">Uncharacterized protein</fullName>
    </submittedName>
</protein>
<accession>A0A5M9IX22</accession>
<name>A0A5M9IX22_9PSED</name>
<reference evidence="1 2" key="1">
    <citation type="journal article" date="2018" name="Plant Biotechnol. Rep.">
        <title>Diversity and antifungal activity of endophytic bacteria associated with Panax ginseng seedlings.</title>
        <authorList>
            <person name="Park J.M."/>
            <person name="Hong C.E."/>
            <person name="Jo S.H."/>
        </authorList>
    </citation>
    <scope>NUCLEOTIDE SEQUENCE [LARGE SCALE GENOMIC DNA]</scope>
    <source>
        <strain evidence="1 2">PgKB38</strain>
    </source>
</reference>